<feature type="region of interest" description="Disordered" evidence="5">
    <location>
        <begin position="1"/>
        <end position="65"/>
    </location>
</feature>
<protein>
    <submittedName>
        <fullName evidence="7">Major facilitator superfamily domain-containing protein</fullName>
    </submittedName>
</protein>
<dbReference type="GO" id="GO:0016020">
    <property type="term" value="C:membrane"/>
    <property type="evidence" value="ECO:0007669"/>
    <property type="project" value="UniProtKB-SubCell"/>
</dbReference>
<evidence type="ECO:0000256" key="6">
    <source>
        <dbReference type="SAM" id="Phobius"/>
    </source>
</evidence>
<feature type="transmembrane region" description="Helical" evidence="6">
    <location>
        <begin position="292"/>
        <end position="316"/>
    </location>
</feature>
<keyword evidence="3 6" id="KW-1133">Transmembrane helix</keyword>
<feature type="transmembrane region" description="Helical" evidence="6">
    <location>
        <begin position="238"/>
        <end position="259"/>
    </location>
</feature>
<feature type="compositionally biased region" description="Basic and acidic residues" evidence="5">
    <location>
        <begin position="10"/>
        <end position="52"/>
    </location>
</feature>
<sequence>MGSNTEYDAGDWKAKVPAEGEVGSRDDIGVETTRDDLDSKAKDIKVDSGRDELEPDSPASDIQDEEATTETYKVYKRRWLGLVQLTLLNIVVSWEWLTFSPVVSTAAEFFDTSEAAINWLSTAFLLAFVAVVPFVIYTLHWGPKPSILAASILMLVGNWVRYGGVRASSHSFGVVMFGQILIGFSQPFVLAAPTRYTDLWLTNRGRVAATALMSLANPFGAALGQLIIPFWVYSPSDIPNAVLYLAIIATIACVPSLFVPAKPPTPPSASGETQKLDLKVSARKLLEHREPWLLLIPFIIYVGFFNSLSTIINQVLTPYGFSDTDAGIAGAVFIVVGLVSAAITSPIIDRTKAFLMFIKIVVPLVGLSYLVFIWMPETRSIAAVIVILAVIGASSFSLVPAVMEYLVELTHPLSPEVTSTVAWAGGQLFGAIFIVVSNALKAGADADPPNNMTKALIFQAVICVVAFPIPLFLGLFGRGDKVLLRRVRSDQHHRDLPAQQQTRDERISEGYPV</sequence>
<evidence type="ECO:0000256" key="3">
    <source>
        <dbReference type="ARBA" id="ARBA00022989"/>
    </source>
</evidence>
<dbReference type="GO" id="GO:0022857">
    <property type="term" value="F:transmembrane transporter activity"/>
    <property type="evidence" value="ECO:0007669"/>
    <property type="project" value="InterPro"/>
</dbReference>
<dbReference type="OrthoDB" id="422206at2759"/>
<gene>
    <name evidence="7" type="ORF">BD289DRAFT_456924</name>
</gene>
<feature type="transmembrane region" description="Helical" evidence="6">
    <location>
        <begin position="328"/>
        <end position="348"/>
    </location>
</feature>
<dbReference type="PANTHER" id="PTHR10924">
    <property type="entry name" value="MAJOR FACILITATOR SUPERFAMILY PROTEIN-RELATED"/>
    <property type="match status" value="1"/>
</dbReference>
<dbReference type="Gene3D" id="1.20.1250.20">
    <property type="entry name" value="MFS general substrate transporter like domains"/>
    <property type="match status" value="1"/>
</dbReference>
<feature type="transmembrane region" description="Helical" evidence="6">
    <location>
        <begin position="211"/>
        <end position="232"/>
    </location>
</feature>
<dbReference type="Proteomes" id="UP000241462">
    <property type="component" value="Unassembled WGS sequence"/>
</dbReference>
<dbReference type="PANTHER" id="PTHR10924:SF6">
    <property type="entry name" value="SOLUTE CARRIER FAMILY 49 MEMBER A3"/>
    <property type="match status" value="1"/>
</dbReference>
<organism evidence="7 8">
    <name type="scientific">Coniella lustricola</name>
    <dbReference type="NCBI Taxonomy" id="2025994"/>
    <lineage>
        <taxon>Eukaryota</taxon>
        <taxon>Fungi</taxon>
        <taxon>Dikarya</taxon>
        <taxon>Ascomycota</taxon>
        <taxon>Pezizomycotina</taxon>
        <taxon>Sordariomycetes</taxon>
        <taxon>Sordariomycetidae</taxon>
        <taxon>Diaporthales</taxon>
        <taxon>Schizoparmaceae</taxon>
        <taxon>Coniella</taxon>
    </lineage>
</organism>
<dbReference type="InterPro" id="IPR011701">
    <property type="entry name" value="MFS"/>
</dbReference>
<evidence type="ECO:0000256" key="4">
    <source>
        <dbReference type="ARBA" id="ARBA00023136"/>
    </source>
</evidence>
<keyword evidence="4 6" id="KW-0472">Membrane</keyword>
<evidence type="ECO:0000256" key="1">
    <source>
        <dbReference type="ARBA" id="ARBA00004141"/>
    </source>
</evidence>
<feature type="transmembrane region" description="Helical" evidence="6">
    <location>
        <begin position="79"/>
        <end position="97"/>
    </location>
</feature>
<dbReference type="SUPFAM" id="SSF103473">
    <property type="entry name" value="MFS general substrate transporter"/>
    <property type="match status" value="1"/>
</dbReference>
<dbReference type="InParanoid" id="A0A2T2ZU00"/>
<feature type="transmembrane region" description="Helical" evidence="6">
    <location>
        <begin position="381"/>
        <end position="405"/>
    </location>
</feature>
<feature type="region of interest" description="Disordered" evidence="5">
    <location>
        <begin position="493"/>
        <end position="513"/>
    </location>
</feature>
<evidence type="ECO:0000313" key="8">
    <source>
        <dbReference type="Proteomes" id="UP000241462"/>
    </source>
</evidence>
<dbReference type="STRING" id="2025994.A0A2T2ZU00"/>
<reference evidence="7 8" key="1">
    <citation type="journal article" date="2018" name="Mycol. Prog.">
        <title>Coniella lustricola, a new species from submerged detritus.</title>
        <authorList>
            <person name="Raudabaugh D.B."/>
            <person name="Iturriaga T."/>
            <person name="Carver A."/>
            <person name="Mondo S."/>
            <person name="Pangilinan J."/>
            <person name="Lipzen A."/>
            <person name="He G."/>
            <person name="Amirebrahimi M."/>
            <person name="Grigoriev I.V."/>
            <person name="Miller A.N."/>
        </authorList>
    </citation>
    <scope>NUCLEOTIDE SEQUENCE [LARGE SCALE GENOMIC DNA]</scope>
    <source>
        <strain evidence="7 8">B22-T-1</strain>
    </source>
</reference>
<dbReference type="InterPro" id="IPR049680">
    <property type="entry name" value="FLVCR1-2_SLC49-like"/>
</dbReference>
<comment type="subcellular location">
    <subcellularLocation>
        <location evidence="1">Membrane</location>
        <topology evidence="1">Multi-pass membrane protein</topology>
    </subcellularLocation>
</comment>
<evidence type="ECO:0000313" key="7">
    <source>
        <dbReference type="EMBL" id="PSR76634.1"/>
    </source>
</evidence>
<feature type="transmembrane region" description="Helical" evidence="6">
    <location>
        <begin position="355"/>
        <end position="375"/>
    </location>
</feature>
<dbReference type="EMBL" id="KZ678698">
    <property type="protein sequence ID" value="PSR76634.1"/>
    <property type="molecule type" value="Genomic_DNA"/>
</dbReference>
<keyword evidence="2 6" id="KW-0812">Transmembrane</keyword>
<dbReference type="InterPro" id="IPR036259">
    <property type="entry name" value="MFS_trans_sf"/>
</dbReference>
<evidence type="ECO:0000256" key="2">
    <source>
        <dbReference type="ARBA" id="ARBA00022692"/>
    </source>
</evidence>
<proteinExistence type="predicted"/>
<feature type="transmembrane region" description="Helical" evidence="6">
    <location>
        <begin position="146"/>
        <end position="164"/>
    </location>
</feature>
<feature type="transmembrane region" description="Helical" evidence="6">
    <location>
        <begin position="170"/>
        <end position="190"/>
    </location>
</feature>
<feature type="transmembrane region" description="Helical" evidence="6">
    <location>
        <begin position="417"/>
        <end position="436"/>
    </location>
</feature>
<accession>A0A2T2ZU00</accession>
<keyword evidence="8" id="KW-1185">Reference proteome</keyword>
<name>A0A2T2ZU00_9PEZI</name>
<evidence type="ECO:0000256" key="5">
    <source>
        <dbReference type="SAM" id="MobiDB-lite"/>
    </source>
</evidence>
<dbReference type="Pfam" id="PF07690">
    <property type="entry name" value="MFS_1"/>
    <property type="match status" value="1"/>
</dbReference>
<feature type="transmembrane region" description="Helical" evidence="6">
    <location>
        <begin position="456"/>
        <end position="476"/>
    </location>
</feature>
<dbReference type="AlphaFoldDB" id="A0A2T2ZU00"/>
<feature type="transmembrane region" description="Helical" evidence="6">
    <location>
        <begin position="117"/>
        <end position="139"/>
    </location>
</feature>